<feature type="compositionally biased region" description="Low complexity" evidence="5">
    <location>
        <begin position="430"/>
        <end position="443"/>
    </location>
</feature>
<dbReference type="InterPro" id="IPR020568">
    <property type="entry name" value="Ribosomal_Su5_D2-typ_SF"/>
</dbReference>
<dbReference type="GO" id="GO:0016887">
    <property type="term" value="F:ATP hydrolysis activity"/>
    <property type="evidence" value="ECO:0007669"/>
    <property type="project" value="InterPro"/>
</dbReference>
<dbReference type="Gene3D" id="3.30.230.10">
    <property type="match status" value="1"/>
</dbReference>
<dbReference type="GO" id="GO:0004519">
    <property type="term" value="F:endonuclease activity"/>
    <property type="evidence" value="ECO:0007669"/>
    <property type="project" value="UniProtKB-KW"/>
</dbReference>
<dbReference type="CDD" id="cd16926">
    <property type="entry name" value="HATPase_MutL-MLH-PMS-like"/>
    <property type="match status" value="1"/>
</dbReference>
<dbReference type="EMBL" id="DXFQ01000055">
    <property type="protein sequence ID" value="HIX19628.1"/>
    <property type="molecule type" value="Genomic_DNA"/>
</dbReference>
<dbReference type="GO" id="GO:0005524">
    <property type="term" value="F:ATP binding"/>
    <property type="evidence" value="ECO:0007669"/>
    <property type="project" value="InterPro"/>
</dbReference>
<dbReference type="Pfam" id="PF13589">
    <property type="entry name" value="HATPase_c_3"/>
    <property type="match status" value="1"/>
</dbReference>
<keyword evidence="7" id="KW-0378">Hydrolase</keyword>
<reference evidence="7" key="1">
    <citation type="journal article" date="2021" name="PeerJ">
        <title>Extensive microbial diversity within the chicken gut microbiome revealed by metagenomics and culture.</title>
        <authorList>
            <person name="Gilroy R."/>
            <person name="Ravi A."/>
            <person name="Getino M."/>
            <person name="Pursley I."/>
            <person name="Horton D.L."/>
            <person name="Alikhan N.F."/>
            <person name="Baker D."/>
            <person name="Gharbi K."/>
            <person name="Hall N."/>
            <person name="Watson M."/>
            <person name="Adriaenssens E.M."/>
            <person name="Foster-Nyarko E."/>
            <person name="Jarju S."/>
            <person name="Secka A."/>
            <person name="Antonio M."/>
            <person name="Oren A."/>
            <person name="Chaudhuri R.R."/>
            <person name="La Ragione R."/>
            <person name="Hildebrand F."/>
            <person name="Pallen M.J."/>
        </authorList>
    </citation>
    <scope>NUCLEOTIDE SEQUENCE</scope>
    <source>
        <strain evidence="7">14975</strain>
    </source>
</reference>
<dbReference type="GO" id="GO:0030983">
    <property type="term" value="F:mismatched DNA binding"/>
    <property type="evidence" value="ECO:0007669"/>
    <property type="project" value="InterPro"/>
</dbReference>
<dbReference type="SUPFAM" id="SSF54211">
    <property type="entry name" value="Ribosomal protein S5 domain 2-like"/>
    <property type="match status" value="1"/>
</dbReference>
<keyword evidence="7" id="KW-0540">Nuclease</keyword>
<dbReference type="PROSITE" id="PS00058">
    <property type="entry name" value="DNA_MISMATCH_REPAIR_1"/>
    <property type="match status" value="1"/>
</dbReference>
<feature type="region of interest" description="Disordered" evidence="5">
    <location>
        <begin position="323"/>
        <end position="443"/>
    </location>
</feature>
<dbReference type="PANTHER" id="PTHR10073:SF12">
    <property type="entry name" value="DNA MISMATCH REPAIR PROTEIN MLH1"/>
    <property type="match status" value="1"/>
</dbReference>
<evidence type="ECO:0000259" key="6">
    <source>
        <dbReference type="SMART" id="SM01340"/>
    </source>
</evidence>
<dbReference type="AlphaFoldDB" id="A0A9D2AHR2"/>
<gene>
    <name evidence="7" type="primary">mutL</name>
    <name evidence="7" type="ORF">H9862_03385</name>
</gene>
<evidence type="ECO:0000256" key="1">
    <source>
        <dbReference type="ARBA" id="ARBA00006082"/>
    </source>
</evidence>
<evidence type="ECO:0000256" key="5">
    <source>
        <dbReference type="SAM" id="MobiDB-lite"/>
    </source>
</evidence>
<comment type="caution">
    <text evidence="7">The sequence shown here is derived from an EMBL/GenBank/DDBJ whole genome shotgun (WGS) entry which is preliminary data.</text>
</comment>
<feature type="compositionally biased region" description="Low complexity" evidence="5">
    <location>
        <begin position="371"/>
        <end position="384"/>
    </location>
</feature>
<reference evidence="7" key="2">
    <citation type="submission" date="2021-04" db="EMBL/GenBank/DDBJ databases">
        <authorList>
            <person name="Gilroy R."/>
        </authorList>
    </citation>
    <scope>NUCLEOTIDE SEQUENCE</scope>
    <source>
        <strain evidence="7">14975</strain>
    </source>
</reference>
<accession>A0A9D2AHR2</accession>
<keyword evidence="3" id="KW-0227">DNA damage</keyword>
<proteinExistence type="inferred from homology"/>
<evidence type="ECO:0000313" key="8">
    <source>
        <dbReference type="Proteomes" id="UP000823964"/>
    </source>
</evidence>
<dbReference type="InterPro" id="IPR014762">
    <property type="entry name" value="DNA_mismatch_repair_CS"/>
</dbReference>
<feature type="compositionally biased region" description="Polar residues" evidence="5">
    <location>
        <begin position="328"/>
        <end position="338"/>
    </location>
</feature>
<dbReference type="Pfam" id="PF01119">
    <property type="entry name" value="DNA_mis_repair"/>
    <property type="match status" value="1"/>
</dbReference>
<feature type="domain" description="DNA mismatch repair protein S5" evidence="6">
    <location>
        <begin position="203"/>
        <end position="321"/>
    </location>
</feature>
<dbReference type="GO" id="GO:0032300">
    <property type="term" value="C:mismatch repair complex"/>
    <property type="evidence" value="ECO:0007669"/>
    <property type="project" value="InterPro"/>
</dbReference>
<dbReference type="InterPro" id="IPR002099">
    <property type="entry name" value="MutL/Mlh/PMS"/>
</dbReference>
<dbReference type="NCBIfam" id="TIGR00585">
    <property type="entry name" value="mutl"/>
    <property type="match status" value="1"/>
</dbReference>
<evidence type="ECO:0000256" key="2">
    <source>
        <dbReference type="ARBA" id="ARBA00021975"/>
    </source>
</evidence>
<evidence type="ECO:0000256" key="4">
    <source>
        <dbReference type="ARBA" id="ARBA00023204"/>
    </source>
</evidence>
<organism evidence="7 8">
    <name type="scientific">Candidatus Akkermansia intestinigallinarum</name>
    <dbReference type="NCBI Taxonomy" id="2838431"/>
    <lineage>
        <taxon>Bacteria</taxon>
        <taxon>Pseudomonadati</taxon>
        <taxon>Verrucomicrobiota</taxon>
        <taxon>Verrucomicrobiia</taxon>
        <taxon>Verrucomicrobiales</taxon>
        <taxon>Akkermansiaceae</taxon>
        <taxon>Akkermansia</taxon>
    </lineage>
</organism>
<dbReference type="FunFam" id="3.30.565.10:FF:000003">
    <property type="entry name" value="DNA mismatch repair endonuclease MutL"/>
    <property type="match status" value="1"/>
</dbReference>
<dbReference type="SUPFAM" id="SSF55874">
    <property type="entry name" value="ATPase domain of HSP90 chaperone/DNA topoisomerase II/histidine kinase"/>
    <property type="match status" value="1"/>
</dbReference>
<dbReference type="Proteomes" id="UP000823964">
    <property type="component" value="Unassembled WGS sequence"/>
</dbReference>
<dbReference type="SMART" id="SM01340">
    <property type="entry name" value="DNA_mis_repair"/>
    <property type="match status" value="1"/>
</dbReference>
<dbReference type="GO" id="GO:0140664">
    <property type="term" value="F:ATP-dependent DNA damage sensor activity"/>
    <property type="evidence" value="ECO:0007669"/>
    <property type="project" value="InterPro"/>
</dbReference>
<dbReference type="InterPro" id="IPR036890">
    <property type="entry name" value="HATPase_C_sf"/>
</dbReference>
<dbReference type="InterPro" id="IPR038973">
    <property type="entry name" value="MutL/Mlh/Pms-like"/>
</dbReference>
<keyword evidence="4" id="KW-0234">DNA repair</keyword>
<dbReference type="CDD" id="cd00782">
    <property type="entry name" value="MutL_Trans"/>
    <property type="match status" value="1"/>
</dbReference>
<dbReference type="GO" id="GO:0006298">
    <property type="term" value="P:mismatch repair"/>
    <property type="evidence" value="ECO:0007669"/>
    <property type="project" value="InterPro"/>
</dbReference>
<feature type="non-terminal residue" evidence="7">
    <location>
        <position position="443"/>
    </location>
</feature>
<evidence type="ECO:0000256" key="3">
    <source>
        <dbReference type="ARBA" id="ARBA00022763"/>
    </source>
</evidence>
<dbReference type="InterPro" id="IPR013507">
    <property type="entry name" value="DNA_mismatch_S5_2-like"/>
</dbReference>
<dbReference type="Gene3D" id="3.30.565.10">
    <property type="entry name" value="Histidine kinase-like ATPase, C-terminal domain"/>
    <property type="match status" value="1"/>
</dbReference>
<dbReference type="PANTHER" id="PTHR10073">
    <property type="entry name" value="DNA MISMATCH REPAIR PROTEIN MLH, PMS, MUTL"/>
    <property type="match status" value="1"/>
</dbReference>
<dbReference type="InterPro" id="IPR014721">
    <property type="entry name" value="Ribsml_uS5_D2-typ_fold_subgr"/>
</dbReference>
<keyword evidence="7" id="KW-0255">Endonuclease</keyword>
<protein>
    <recommendedName>
        <fullName evidence="2">DNA mismatch repair protein MutL</fullName>
    </recommendedName>
</protein>
<sequence>MDDVLASQVAAGEVVERPASVLKELVENSIDAGAHCIRVEVRRGGIALLKVTDDGCGMSRLDAELCLRRHATSKLRRAEDLFDIRQLGFRGEALPSIASVSRLTIRTRRAEDVEGTELICEGGEAPRVSGVGCAPGTEISMADLFYNTPVRRKFLKSEETESGHVEHQLRLHALAFPGLRFVLVKDGSLCFDLPATSDLRQRIAGFIGRELAERLMAIRPAEAPGVRVSGYLMPLSEARRNRRMQYIFLNGRPIEDKIITRAIRDGYGGFPTGLHPALFLYLEVDPGLVDVNVHPAKREVRFRRPSDITLAVLEAIGSTLAAAARGEQSLSGEKTANNKTPDDRAPDAATPDAKAPDESVPEGSAPPQPIAPGAEAQPQAAAAPLRHGPERAEVPPPGVTDAKPALTPRLVLQALAQPRQQDLKLPASPPGSGSAVPQAGAAG</sequence>
<comment type="similarity">
    <text evidence="1">Belongs to the DNA mismatch repair MutL/HexB family.</text>
</comment>
<evidence type="ECO:0000313" key="7">
    <source>
        <dbReference type="EMBL" id="HIX19628.1"/>
    </source>
</evidence>
<name>A0A9D2AHR2_9BACT</name>